<feature type="disulfide bond" evidence="4">
    <location>
        <begin position="382"/>
        <end position="391"/>
    </location>
</feature>
<dbReference type="InterPro" id="IPR051216">
    <property type="entry name" value="Teneurin"/>
</dbReference>
<dbReference type="PANTHER" id="PTHR11219">
    <property type="entry name" value="TENEURIN AND N-ACETYLGLUCOSAMINE-1-PHOSPHODIESTER ALPHA-N-ACETYLGLUCOSAMINIDASE"/>
    <property type="match status" value="1"/>
</dbReference>
<organism evidence="7">
    <name type="scientific">Thraustotheca clavata</name>
    <dbReference type="NCBI Taxonomy" id="74557"/>
    <lineage>
        <taxon>Eukaryota</taxon>
        <taxon>Sar</taxon>
        <taxon>Stramenopiles</taxon>
        <taxon>Oomycota</taxon>
        <taxon>Saprolegniomycetes</taxon>
        <taxon>Saprolegniales</taxon>
        <taxon>Achlyaceae</taxon>
        <taxon>Thraustotheca</taxon>
    </lineage>
</organism>
<evidence type="ECO:0000256" key="3">
    <source>
        <dbReference type="ARBA" id="ARBA00023157"/>
    </source>
</evidence>
<reference evidence="7 9" key="1">
    <citation type="journal article" date="2014" name="Genome Biol. Evol.">
        <title>The secreted proteins of Achlya hypogyna and Thraustotheca clavata identify the ancestral oomycete secretome and reveal gene acquisitions by horizontal gene transfer.</title>
        <authorList>
            <person name="Misner I."/>
            <person name="Blouin N."/>
            <person name="Leonard G."/>
            <person name="Richards T.A."/>
            <person name="Lane C.E."/>
        </authorList>
    </citation>
    <scope>NUCLEOTIDE SEQUENCE</scope>
    <source>
        <strain evidence="7 9">ATCC 34112</strain>
    </source>
</reference>
<dbReference type="PANTHER" id="PTHR11219:SF69">
    <property type="entry name" value="TENEURIN-A"/>
    <property type="match status" value="1"/>
</dbReference>
<evidence type="ECO:0000256" key="2">
    <source>
        <dbReference type="ARBA" id="ARBA00022737"/>
    </source>
</evidence>
<evidence type="ECO:0000313" key="8">
    <source>
        <dbReference type="EMBL" id="OQS07457.1"/>
    </source>
</evidence>
<comment type="caution">
    <text evidence="4">Lacks conserved residue(s) required for the propagation of feature annotation.</text>
</comment>
<keyword evidence="9" id="KW-1185">Reference proteome</keyword>
<dbReference type="Pfam" id="PF07974">
    <property type="entry name" value="EGF_2"/>
    <property type="match status" value="1"/>
</dbReference>
<dbReference type="EMBL" id="JNBS01000238">
    <property type="protein sequence ID" value="OQS07457.1"/>
    <property type="molecule type" value="Genomic_DNA"/>
</dbReference>
<evidence type="ECO:0000313" key="9">
    <source>
        <dbReference type="Proteomes" id="UP000243217"/>
    </source>
</evidence>
<dbReference type="Gene3D" id="2.60.120.260">
    <property type="entry name" value="Galactose-binding domain-like"/>
    <property type="match status" value="1"/>
</dbReference>
<proteinExistence type="predicted"/>
<feature type="chain" id="PRO_5002025781" evidence="5">
    <location>
        <begin position="21"/>
        <end position="398"/>
    </location>
</feature>
<dbReference type="EMBL" id="KM037934">
    <property type="protein sequence ID" value="AIG55395.1"/>
    <property type="molecule type" value="Genomic_DNA"/>
</dbReference>
<evidence type="ECO:0000259" key="6">
    <source>
        <dbReference type="PROSITE" id="PS50026"/>
    </source>
</evidence>
<sequence length="398" mass="41569">MVSFLLRGIAVAAMAAFVMGACPNKCSGHGTCGANDVCNCEQNWVNADCSGRLCPFARAWQDTAKYNNDAHYYTECSGRGYCDRSTGVCQCDNDFTGSGCRRMRCPNDCSGHGVCYFIEELAVMSSDQRIGGNAAFTTFSSWEREKIQGCKCDPGWEGYACNLRVCPKGDDPLTVNDPVYTSVAQVDQYQAIILTGATASTFVLKYQDPDGNTWTTSAITSTAPSDATPALVPTAAPLTCTAIANALQMIPNLALYSTTLSGEGQISVTPGTANPITRTPPNAPTGVLGTAVPNDLTHISCIVAFPAGPGTTGYQFPLICDTVAHTAAGSQPMSAGTANTCQVVEHYPPGGTAAAIVTAPYTELAPCSNRGVCSGDSGECTCFPGHKGLACELQEALV</sequence>
<evidence type="ECO:0000256" key="1">
    <source>
        <dbReference type="ARBA" id="ARBA00022536"/>
    </source>
</evidence>
<evidence type="ECO:0000256" key="4">
    <source>
        <dbReference type="PROSITE-ProRule" id="PRU00076"/>
    </source>
</evidence>
<dbReference type="PROSITE" id="PS51257">
    <property type="entry name" value="PROKAR_LIPOPROTEIN"/>
    <property type="match status" value="1"/>
</dbReference>
<dbReference type="Proteomes" id="UP000243217">
    <property type="component" value="Unassembled WGS sequence"/>
</dbReference>
<feature type="signal peptide" evidence="5">
    <location>
        <begin position="1"/>
        <end position="20"/>
    </location>
</feature>
<dbReference type="AlphaFoldDB" id="A0A0A7CLQ3"/>
<dbReference type="OrthoDB" id="6130531at2759"/>
<protein>
    <submittedName>
        <fullName evidence="7">Secreted protein</fullName>
    </submittedName>
</protein>
<dbReference type="PROSITE" id="PS50026">
    <property type="entry name" value="EGF_3"/>
    <property type="match status" value="1"/>
</dbReference>
<evidence type="ECO:0000256" key="5">
    <source>
        <dbReference type="SAM" id="SignalP"/>
    </source>
</evidence>
<dbReference type="Gene3D" id="2.10.25.10">
    <property type="entry name" value="Laminin"/>
    <property type="match status" value="1"/>
</dbReference>
<feature type="domain" description="EGF-like" evidence="6">
    <location>
        <begin position="358"/>
        <end position="392"/>
    </location>
</feature>
<dbReference type="InterPro" id="IPR000742">
    <property type="entry name" value="EGF"/>
</dbReference>
<dbReference type="InterPro" id="IPR013111">
    <property type="entry name" value="EGF_extracell"/>
</dbReference>
<keyword evidence="2" id="KW-0677">Repeat</keyword>
<accession>A0A0A7CLQ3</accession>
<dbReference type="PRINTS" id="PR00011">
    <property type="entry name" value="EGFLAMININ"/>
</dbReference>
<evidence type="ECO:0000313" key="7">
    <source>
        <dbReference type="EMBL" id="AIG55395.1"/>
    </source>
</evidence>
<keyword evidence="1 4" id="KW-0245">EGF-like domain</keyword>
<name>A0A0A7CLQ3_9STRA</name>
<dbReference type="SUPFAM" id="SSF57196">
    <property type="entry name" value="EGF/Laminin"/>
    <property type="match status" value="1"/>
</dbReference>
<dbReference type="Pfam" id="PF23106">
    <property type="entry name" value="EGF_Teneurin"/>
    <property type="match status" value="1"/>
</dbReference>
<dbReference type="PROSITE" id="PS00022">
    <property type="entry name" value="EGF_1"/>
    <property type="match status" value="2"/>
</dbReference>
<gene>
    <name evidence="8" type="ORF">THRCLA_00528</name>
</gene>
<dbReference type="STRING" id="74557.A0A0A7CLQ3"/>
<keyword evidence="5" id="KW-0732">Signal</keyword>
<keyword evidence="3 4" id="KW-1015">Disulfide bond</keyword>